<dbReference type="PANTHER" id="PTHR12838:SF0">
    <property type="entry name" value="U3 SMALL NUCLEOLAR RNA-ASSOCIATED PROTEIN 11-RELATED"/>
    <property type="match status" value="1"/>
</dbReference>
<dbReference type="PANTHER" id="PTHR12838">
    <property type="entry name" value="U3 SMALL NUCLEOLAR RNA-ASSOCIATED PROTEIN 11"/>
    <property type="match status" value="1"/>
</dbReference>
<evidence type="ECO:0000256" key="5">
    <source>
        <dbReference type="PIRNR" id="PIRNR015952"/>
    </source>
</evidence>
<comment type="similarity">
    <text evidence="2 5">Belongs to the UTP11 family.</text>
</comment>
<comment type="subcellular location">
    <subcellularLocation>
        <location evidence="1 5">Nucleus</location>
        <location evidence="1 5">Nucleolus</location>
    </subcellularLocation>
</comment>
<dbReference type="Proteomes" id="UP000092462">
    <property type="component" value="Unassembled WGS sequence"/>
</dbReference>
<dbReference type="EnsemblMetazoa" id="PPAI009093-RA">
    <property type="protein sequence ID" value="PPAI009093-PA"/>
    <property type="gene ID" value="PPAI009093"/>
</dbReference>
<dbReference type="VEuPathDB" id="VectorBase:PPAPM1_004061"/>
<dbReference type="GO" id="GO:0032040">
    <property type="term" value="C:small-subunit processome"/>
    <property type="evidence" value="ECO:0007669"/>
    <property type="project" value="UniProtKB-UniRule"/>
</dbReference>
<dbReference type="PIRSF" id="PIRSF015952">
    <property type="entry name" value="U3snoRNP11"/>
    <property type="match status" value="1"/>
</dbReference>
<dbReference type="InterPro" id="IPR007144">
    <property type="entry name" value="SSU_processome_Utp11"/>
</dbReference>
<name>A0A1B0GQD0_PHLPP</name>
<protein>
    <recommendedName>
        <fullName evidence="5">U3 small nucleolar RNA-associated protein 11</fullName>
        <shortName evidence="5">U3 snoRNA-associated protein 11</shortName>
    </recommendedName>
</protein>
<evidence type="ECO:0000256" key="4">
    <source>
        <dbReference type="ARBA" id="ARBA00023242"/>
    </source>
</evidence>
<evidence type="ECO:0000313" key="7">
    <source>
        <dbReference type="Proteomes" id="UP000092462"/>
    </source>
</evidence>
<reference evidence="6" key="1">
    <citation type="submission" date="2022-08" db="UniProtKB">
        <authorList>
            <consortium name="EnsemblMetazoa"/>
        </authorList>
    </citation>
    <scope>IDENTIFICATION</scope>
    <source>
        <strain evidence="6">Israel</strain>
    </source>
</reference>
<evidence type="ECO:0000256" key="3">
    <source>
        <dbReference type="ARBA" id="ARBA00022552"/>
    </source>
</evidence>
<evidence type="ECO:0000313" key="6">
    <source>
        <dbReference type="EnsemblMetazoa" id="PPAI009093-PA"/>
    </source>
</evidence>
<comment type="function">
    <text evidence="5">Involved in nucleolar processing of pre-18S ribosomal RNA.</text>
</comment>
<sequence length="240" mass="28768">MSQKIHRERHQPESRKHLGLLEKKKDYKVRASQYKRTRNTIKALKKKALNKNVDEFYHHMINQKPKRDFSEIGERKPKEKVTEEALLLKTQDLKYLTSRRTIETAQINRLSSQLHVVDSKASRNKHTFFVDREELKDFDVAKRLNTHPKLLGNKTNRLTLDQIAKLGDLEVQEDEIEHINNLKRKSYKKLKERIKREKQIVEAHLKLEEKVSKEKKRVKEQQEGYEDEKPKKEPSYVRKK</sequence>
<organism evidence="6 7">
    <name type="scientific">Phlebotomus papatasi</name>
    <name type="common">Sandfly</name>
    <dbReference type="NCBI Taxonomy" id="29031"/>
    <lineage>
        <taxon>Eukaryota</taxon>
        <taxon>Metazoa</taxon>
        <taxon>Ecdysozoa</taxon>
        <taxon>Arthropoda</taxon>
        <taxon>Hexapoda</taxon>
        <taxon>Insecta</taxon>
        <taxon>Pterygota</taxon>
        <taxon>Neoptera</taxon>
        <taxon>Endopterygota</taxon>
        <taxon>Diptera</taxon>
        <taxon>Nematocera</taxon>
        <taxon>Psychodoidea</taxon>
        <taxon>Psychodidae</taxon>
        <taxon>Phlebotomus</taxon>
        <taxon>Phlebotomus</taxon>
    </lineage>
</organism>
<dbReference type="GO" id="GO:0006364">
    <property type="term" value="P:rRNA processing"/>
    <property type="evidence" value="ECO:0007669"/>
    <property type="project" value="UniProtKB-UniRule"/>
</dbReference>
<dbReference type="AlphaFoldDB" id="A0A1B0GQD0"/>
<evidence type="ECO:0000256" key="1">
    <source>
        <dbReference type="ARBA" id="ARBA00004604"/>
    </source>
</evidence>
<accession>A0A1B0GQD0</accession>
<proteinExistence type="inferred from homology"/>
<keyword evidence="4 5" id="KW-0539">Nucleus</keyword>
<keyword evidence="3 5" id="KW-0698">rRNA processing</keyword>
<dbReference type="EMBL" id="AJVK01016285">
    <property type="status" value="NOT_ANNOTATED_CDS"/>
    <property type="molecule type" value="Genomic_DNA"/>
</dbReference>
<dbReference type="Pfam" id="PF03998">
    <property type="entry name" value="Utp11"/>
    <property type="match status" value="1"/>
</dbReference>
<comment type="subunit">
    <text evidence="5">Component of the ribosomal small subunit (SSU) processome.</text>
</comment>
<dbReference type="VEuPathDB" id="VectorBase:PPAI009093"/>
<evidence type="ECO:0000256" key="2">
    <source>
        <dbReference type="ARBA" id="ARBA00008105"/>
    </source>
</evidence>
<keyword evidence="7" id="KW-1185">Reference proteome</keyword>